<dbReference type="PANTHER" id="PTHR22801:SF63">
    <property type="entry name" value="C-TYPE LECTIN DOMAIN-CONTAINING PROTEIN"/>
    <property type="match status" value="1"/>
</dbReference>
<sequence>MVQMKDSLKRFTSDSLICCLNACLDSDECVTFFHNEKNKECVMHSKTFIYSQPNTAEEGWKFYVNRDVTGRCPYPYLYYRRLDFCYSTSINTINRINFNNIKSICSETGGRLAAVESHMKEQFLLKQLADRPHLRIAIDGLKTGANTWTLEDGSKLTYFNWGPGEPQGGNQLCLELYEDNKIFDCPCSFSSPGVFLCEK</sequence>
<proteinExistence type="predicted"/>
<evidence type="ECO:0000313" key="3">
    <source>
        <dbReference type="Proteomes" id="UP000507470"/>
    </source>
</evidence>
<evidence type="ECO:0000259" key="1">
    <source>
        <dbReference type="PROSITE" id="PS50041"/>
    </source>
</evidence>
<name>A0A6J8DIF5_MYTCO</name>
<dbReference type="PANTHER" id="PTHR22801">
    <property type="entry name" value="LITHOSTATHINE"/>
    <property type="match status" value="1"/>
</dbReference>
<dbReference type="InterPro" id="IPR016187">
    <property type="entry name" value="CTDL_fold"/>
</dbReference>
<accession>A0A6J8DIF5</accession>
<dbReference type="InterPro" id="IPR050801">
    <property type="entry name" value="Ca-Dep_Lectins_ImmuneDev"/>
</dbReference>
<evidence type="ECO:0000313" key="2">
    <source>
        <dbReference type="EMBL" id="CAC5407447.1"/>
    </source>
</evidence>
<feature type="domain" description="C-type lectin" evidence="1">
    <location>
        <begin position="81"/>
        <end position="188"/>
    </location>
</feature>
<dbReference type="Pfam" id="PF00059">
    <property type="entry name" value="Lectin_C"/>
    <property type="match status" value="1"/>
</dbReference>
<dbReference type="PROSITE" id="PS50041">
    <property type="entry name" value="C_TYPE_LECTIN_2"/>
    <property type="match status" value="1"/>
</dbReference>
<gene>
    <name evidence="2" type="ORF">MCOR_40924</name>
</gene>
<protein>
    <recommendedName>
        <fullName evidence="1">C-type lectin domain-containing protein</fullName>
    </recommendedName>
</protein>
<dbReference type="SUPFAM" id="SSF56436">
    <property type="entry name" value="C-type lectin-like"/>
    <property type="match status" value="1"/>
</dbReference>
<dbReference type="Gene3D" id="3.10.100.10">
    <property type="entry name" value="Mannose-Binding Protein A, subunit A"/>
    <property type="match status" value="1"/>
</dbReference>
<dbReference type="OrthoDB" id="6158539at2759"/>
<keyword evidence="3" id="KW-1185">Reference proteome</keyword>
<dbReference type="AlphaFoldDB" id="A0A6J8DIF5"/>
<organism evidence="2 3">
    <name type="scientific">Mytilus coruscus</name>
    <name type="common">Sea mussel</name>
    <dbReference type="NCBI Taxonomy" id="42192"/>
    <lineage>
        <taxon>Eukaryota</taxon>
        <taxon>Metazoa</taxon>
        <taxon>Spiralia</taxon>
        <taxon>Lophotrochozoa</taxon>
        <taxon>Mollusca</taxon>
        <taxon>Bivalvia</taxon>
        <taxon>Autobranchia</taxon>
        <taxon>Pteriomorphia</taxon>
        <taxon>Mytilida</taxon>
        <taxon>Mytiloidea</taxon>
        <taxon>Mytilidae</taxon>
        <taxon>Mytilinae</taxon>
        <taxon>Mytilus</taxon>
    </lineage>
</organism>
<dbReference type="InterPro" id="IPR001304">
    <property type="entry name" value="C-type_lectin-like"/>
</dbReference>
<dbReference type="EMBL" id="CACVKT020007419">
    <property type="protein sequence ID" value="CAC5407447.1"/>
    <property type="molecule type" value="Genomic_DNA"/>
</dbReference>
<dbReference type="SMART" id="SM00034">
    <property type="entry name" value="CLECT"/>
    <property type="match status" value="1"/>
</dbReference>
<reference evidence="2 3" key="1">
    <citation type="submission" date="2020-06" db="EMBL/GenBank/DDBJ databases">
        <authorList>
            <person name="Li R."/>
            <person name="Bekaert M."/>
        </authorList>
    </citation>
    <scope>NUCLEOTIDE SEQUENCE [LARGE SCALE GENOMIC DNA]</scope>
    <source>
        <strain evidence="3">wild</strain>
    </source>
</reference>
<dbReference type="InterPro" id="IPR016186">
    <property type="entry name" value="C-type_lectin-like/link_sf"/>
</dbReference>
<dbReference type="Proteomes" id="UP000507470">
    <property type="component" value="Unassembled WGS sequence"/>
</dbReference>